<keyword evidence="4" id="KW-1185">Reference proteome</keyword>
<dbReference type="PROSITE" id="PS51034">
    <property type="entry name" value="ZP_2"/>
    <property type="match status" value="1"/>
</dbReference>
<proteinExistence type="predicted"/>
<feature type="domain" description="Apple" evidence="2">
    <location>
        <begin position="115"/>
        <end position="200"/>
    </location>
</feature>
<dbReference type="InterPro" id="IPR056953">
    <property type="entry name" value="CUT_N"/>
</dbReference>
<dbReference type="Pfam" id="PF00024">
    <property type="entry name" value="PAN_1"/>
    <property type="match status" value="2"/>
</dbReference>
<keyword evidence="1" id="KW-0812">Transmembrane</keyword>
<dbReference type="KEGG" id="goe:100899565"/>
<dbReference type="InterPro" id="IPR052774">
    <property type="entry name" value="Celegans_DevNeuronal_Protein"/>
</dbReference>
<reference evidence="5" key="1">
    <citation type="submission" date="2025-08" db="UniProtKB">
        <authorList>
            <consortium name="RefSeq"/>
        </authorList>
    </citation>
    <scope>IDENTIFICATION</scope>
</reference>
<name>A0AAJ6VYX4_9ACAR</name>
<evidence type="ECO:0000313" key="4">
    <source>
        <dbReference type="Proteomes" id="UP000694867"/>
    </source>
</evidence>
<organism evidence="4 5">
    <name type="scientific">Galendromus occidentalis</name>
    <name type="common">western predatory mite</name>
    <dbReference type="NCBI Taxonomy" id="34638"/>
    <lineage>
        <taxon>Eukaryota</taxon>
        <taxon>Metazoa</taxon>
        <taxon>Ecdysozoa</taxon>
        <taxon>Arthropoda</taxon>
        <taxon>Chelicerata</taxon>
        <taxon>Arachnida</taxon>
        <taxon>Acari</taxon>
        <taxon>Parasitiformes</taxon>
        <taxon>Mesostigmata</taxon>
        <taxon>Gamasina</taxon>
        <taxon>Phytoseioidea</taxon>
        <taxon>Phytoseiidae</taxon>
        <taxon>Typhlodrominae</taxon>
        <taxon>Galendromus</taxon>
    </lineage>
</organism>
<evidence type="ECO:0000256" key="1">
    <source>
        <dbReference type="SAM" id="Phobius"/>
    </source>
</evidence>
<dbReference type="AlphaFoldDB" id="A0AAJ6VYX4"/>
<feature type="domain" description="ZP" evidence="3">
    <location>
        <begin position="295"/>
        <end position="535"/>
    </location>
</feature>
<gene>
    <name evidence="5" type="primary">LOC100899565</name>
</gene>
<keyword evidence="1" id="KW-0472">Membrane</keyword>
<evidence type="ECO:0000259" key="3">
    <source>
        <dbReference type="PROSITE" id="PS51034"/>
    </source>
</evidence>
<dbReference type="SUPFAM" id="SSF57414">
    <property type="entry name" value="Hairpin loop containing domain-like"/>
    <property type="match status" value="2"/>
</dbReference>
<feature type="transmembrane region" description="Helical" evidence="1">
    <location>
        <begin position="607"/>
        <end position="632"/>
    </location>
</feature>
<dbReference type="PANTHER" id="PTHR47327">
    <property type="entry name" value="FI18240P1-RELATED"/>
    <property type="match status" value="1"/>
</dbReference>
<dbReference type="Pfam" id="PF25057">
    <property type="entry name" value="CUT_N"/>
    <property type="match status" value="1"/>
</dbReference>
<keyword evidence="1" id="KW-1133">Transmembrane helix</keyword>
<accession>A0AAJ6VYX4</accession>
<dbReference type="InterPro" id="IPR001507">
    <property type="entry name" value="ZP_dom"/>
</dbReference>
<dbReference type="RefSeq" id="XP_003744812.1">
    <property type="nucleotide sequence ID" value="XM_003744764.2"/>
</dbReference>
<feature type="domain" description="Apple" evidence="2">
    <location>
        <begin position="208"/>
        <end position="289"/>
    </location>
</feature>
<feature type="domain" description="Apple" evidence="2">
    <location>
        <begin position="25"/>
        <end position="109"/>
    </location>
</feature>
<dbReference type="Proteomes" id="UP000694867">
    <property type="component" value="Unplaced"/>
</dbReference>
<dbReference type="SMART" id="SM00473">
    <property type="entry name" value="PAN_AP"/>
    <property type="match status" value="3"/>
</dbReference>
<dbReference type="GeneID" id="100899565"/>
<evidence type="ECO:0000259" key="2">
    <source>
        <dbReference type="PROSITE" id="PS50948"/>
    </source>
</evidence>
<sequence>MTFLSCICRVEYLEGNTRYKSQTVCPSGSPSFELTAGYVYTSPTETIELKAGVLQLKQCLQMCRENEDCKSVNFETGLCVLFSSSASQRPQSLSPSQFPVFTIYAEKVCIRGSGCIREWHYERVKGHYLMAEIKKIQTAADRQQCIDLCFEETDFLCRSVNYEAATGQCSLSDMDRHTVLDKKLFQADSNGTIDYLESNCVVDDARLCEFKTIKNKILKTVDAVYQDVKTEEECKKICLSANFRCHTYDMGDPANPVCRVSHYARASLTHIQDPYLKIADALTYELASCFNVTIECLSREMVARVKSTKMFNGKLYSKSKPNSCVTDVSNSMEFEIKMNYHELECDVRQEDGHFFSEIVIQHHDMIVTNQDLGLSVNCHYDLSNRSVSNGVSLEVDGRDIQHSESQLATVGSPNVTMHITDRKGADVIAAQVGDPLALRFQIADIDSPYEIFVRELVAMDGVDNSEILLIDSNGCPTDRTIMGPLFKVNNSGQVLHAPFDAFKFPTSEIVQFKALVTPCIPYCEPAKCEDTVNVPFEGRAESDSYGRRRRRRSIRQPRNITGQEDELVVVQQIHISDKFTFNPDEDKDVTLATSSANLAPIAGCANLISIAVVCGSFLIAQVTLLFVCAFVVNNRRSRKDELIERAPSVSSTASRLYSRQPFNISWS</sequence>
<dbReference type="SMART" id="SM00241">
    <property type="entry name" value="ZP"/>
    <property type="match status" value="1"/>
</dbReference>
<dbReference type="PROSITE" id="PS50948">
    <property type="entry name" value="PAN"/>
    <property type="match status" value="3"/>
</dbReference>
<protein>
    <submittedName>
        <fullName evidence="5">Uncharacterized protein LOC100899565</fullName>
    </submittedName>
</protein>
<evidence type="ECO:0000313" key="5">
    <source>
        <dbReference type="RefSeq" id="XP_003744812.1"/>
    </source>
</evidence>
<dbReference type="PANTHER" id="PTHR47327:SF2">
    <property type="entry name" value="FI18240P1-RELATED"/>
    <property type="match status" value="1"/>
</dbReference>
<dbReference type="CDD" id="cd01099">
    <property type="entry name" value="PAN_AP_HGF"/>
    <property type="match status" value="1"/>
</dbReference>
<dbReference type="GO" id="GO:0009653">
    <property type="term" value="P:anatomical structure morphogenesis"/>
    <property type="evidence" value="ECO:0007669"/>
    <property type="project" value="TreeGrafter"/>
</dbReference>
<dbReference type="InterPro" id="IPR003609">
    <property type="entry name" value="Pan_app"/>
</dbReference>
<dbReference type="Gene3D" id="3.50.4.10">
    <property type="entry name" value="Hepatocyte Growth Factor"/>
    <property type="match status" value="1"/>
</dbReference>